<reference evidence="1 2" key="1">
    <citation type="submission" date="2018-06" db="EMBL/GenBank/DDBJ databases">
        <title>Genomic Encyclopedia of Type Strains, Phase III (KMG-III): the genomes of soil and plant-associated and newly described type strains.</title>
        <authorList>
            <person name="Whitman W."/>
        </authorList>
    </citation>
    <scope>NUCLEOTIDE SEQUENCE [LARGE SCALE GENOMIC DNA]</scope>
    <source>
        <strain evidence="1 2">CGMCC 1.8979</strain>
    </source>
</reference>
<gene>
    <name evidence="1" type="ORF">B0I26_12325</name>
</gene>
<dbReference type="RefSeq" id="WP_111646445.1">
    <property type="nucleotide sequence ID" value="NZ_QLMH01000023.1"/>
</dbReference>
<evidence type="ECO:0008006" key="3">
    <source>
        <dbReference type="Google" id="ProtNLM"/>
    </source>
</evidence>
<evidence type="ECO:0000313" key="2">
    <source>
        <dbReference type="Proteomes" id="UP000248555"/>
    </source>
</evidence>
<comment type="caution">
    <text evidence="1">The sequence shown here is derived from an EMBL/GenBank/DDBJ whole genome shotgun (WGS) entry which is preliminary data.</text>
</comment>
<dbReference type="Proteomes" id="UP000248555">
    <property type="component" value="Unassembled WGS sequence"/>
</dbReference>
<accession>A0A327Y9T1</accession>
<keyword evidence="2" id="KW-1185">Reference proteome</keyword>
<evidence type="ECO:0000313" key="1">
    <source>
        <dbReference type="EMBL" id="RAK15239.1"/>
    </source>
</evidence>
<proteinExistence type="predicted"/>
<dbReference type="EMBL" id="QLMH01000023">
    <property type="protein sequence ID" value="RAK15239.1"/>
    <property type="molecule type" value="Genomic_DNA"/>
</dbReference>
<name>A0A327Y9T1_9BACL</name>
<sequence>MRYEYQPTLLKGWLREKRKPLLDKTVENSNQTYRGLLEELSEQFQKVAAQSEAAFLEWANGLTRRQKLLLPNLYKRELPDAIKKSMVQLIQQNVKNERRLFRVMVDVVYQTCDLDELWKILKYSYAYHKERIEKRMEKEQAKKWRQFLLSKDPILYLATEAYEGKKGILEELETFYLTKNFPLFKLVLMEIFHLADENFFLNEQELYREMFISATNEEQQKMAHQLIKKCKLNHVKPLGKLIFEKLKTYRRKPMLWKYVGEEEKRRFAKWILKLEIKDFFGNINKNHERFQYWEKFIGKLEDVVVTDERSTLIMYFPDVVIMEVLGTGAVYVYRTSVFQKYFQPKIDRMLMEREKYNNSWYKPKEVKRSELMDKSLTIPGGWLIHSGDWQFKFDAWLRRELGWEVRRDVLLQKETERDEGSFDAE</sequence>
<dbReference type="AlphaFoldDB" id="A0A327Y9T1"/>
<organism evidence="1 2">
    <name type="scientific">Paranoxybacillus vitaminiphilus</name>
    <dbReference type="NCBI Taxonomy" id="581036"/>
    <lineage>
        <taxon>Bacteria</taxon>
        <taxon>Bacillati</taxon>
        <taxon>Bacillota</taxon>
        <taxon>Bacilli</taxon>
        <taxon>Bacillales</taxon>
        <taxon>Anoxybacillaceae</taxon>
        <taxon>Paranoxybacillus</taxon>
    </lineage>
</organism>
<protein>
    <recommendedName>
        <fullName evidence="3">EH signature protein</fullName>
    </recommendedName>
</protein>
<dbReference type="OrthoDB" id="2447593at2"/>